<dbReference type="PANTHER" id="PTHR30055">
    <property type="entry name" value="HTH-TYPE TRANSCRIPTIONAL REGULATOR RUTR"/>
    <property type="match status" value="1"/>
</dbReference>
<accession>A0A3N4GD20</accession>
<dbReference type="InterPro" id="IPR050109">
    <property type="entry name" value="HTH-type_TetR-like_transc_reg"/>
</dbReference>
<proteinExistence type="predicted"/>
<dbReference type="Gene3D" id="1.10.357.10">
    <property type="entry name" value="Tetracycline Repressor, domain 2"/>
    <property type="match status" value="1"/>
</dbReference>
<sequence>MDKPRSRPDTRGATVSTHHSPDAYYETGLAILSDRGFGGLKLAEVCRRSGVTSGSFYHHFPKWSAYTTGLIEYWREERTVRLIASLDSEPDPWARLRHIIEIGVSLPHGAEAAIRTWSHLDTAVRGVQADVDRQRFDAVASAVAEITGDRDAGDLFAHWAVYLLVGFEQIDLGSDTTALEQAINRLAGEIESLIPAAE</sequence>
<protein>
    <submittedName>
        <fullName evidence="6">TetR/AcrR family transcriptional regulator</fullName>
    </submittedName>
</protein>
<evidence type="ECO:0000256" key="4">
    <source>
        <dbReference type="PROSITE-ProRule" id="PRU00335"/>
    </source>
</evidence>
<keyword evidence="2 4" id="KW-0238">DNA-binding</keyword>
<keyword evidence="1" id="KW-0805">Transcription regulation</keyword>
<evidence type="ECO:0000256" key="3">
    <source>
        <dbReference type="ARBA" id="ARBA00023163"/>
    </source>
</evidence>
<name>A0A3N4GD20_9ACTN</name>
<dbReference type="Proteomes" id="UP000267536">
    <property type="component" value="Unassembled WGS sequence"/>
</dbReference>
<dbReference type="AlphaFoldDB" id="A0A3N4GD20"/>
<evidence type="ECO:0000259" key="5">
    <source>
        <dbReference type="PROSITE" id="PS50977"/>
    </source>
</evidence>
<evidence type="ECO:0000313" key="6">
    <source>
        <dbReference type="EMBL" id="RPA58476.1"/>
    </source>
</evidence>
<dbReference type="InterPro" id="IPR009057">
    <property type="entry name" value="Homeodomain-like_sf"/>
</dbReference>
<keyword evidence="7" id="KW-1185">Reference proteome</keyword>
<dbReference type="SUPFAM" id="SSF46689">
    <property type="entry name" value="Homeodomain-like"/>
    <property type="match status" value="1"/>
</dbReference>
<feature type="DNA-binding region" description="H-T-H motif" evidence="4">
    <location>
        <begin position="41"/>
        <end position="60"/>
    </location>
</feature>
<feature type="domain" description="HTH tetR-type" evidence="5">
    <location>
        <begin position="18"/>
        <end position="78"/>
    </location>
</feature>
<keyword evidence="3" id="KW-0804">Transcription</keyword>
<dbReference type="Pfam" id="PF00440">
    <property type="entry name" value="TetR_N"/>
    <property type="match status" value="1"/>
</dbReference>
<organism evidence="6 7">
    <name type="scientific">Gordonia oryzae</name>
    <dbReference type="NCBI Taxonomy" id="2487349"/>
    <lineage>
        <taxon>Bacteria</taxon>
        <taxon>Bacillati</taxon>
        <taxon>Actinomycetota</taxon>
        <taxon>Actinomycetes</taxon>
        <taxon>Mycobacteriales</taxon>
        <taxon>Gordoniaceae</taxon>
        <taxon>Gordonia</taxon>
    </lineage>
</organism>
<evidence type="ECO:0000256" key="2">
    <source>
        <dbReference type="ARBA" id="ARBA00023125"/>
    </source>
</evidence>
<dbReference type="GO" id="GO:0003700">
    <property type="term" value="F:DNA-binding transcription factor activity"/>
    <property type="evidence" value="ECO:0007669"/>
    <property type="project" value="TreeGrafter"/>
</dbReference>
<evidence type="ECO:0000313" key="7">
    <source>
        <dbReference type="Proteomes" id="UP000267536"/>
    </source>
</evidence>
<dbReference type="OrthoDB" id="3218408at2"/>
<dbReference type="PANTHER" id="PTHR30055:SF234">
    <property type="entry name" value="HTH-TYPE TRANSCRIPTIONAL REGULATOR BETI"/>
    <property type="match status" value="1"/>
</dbReference>
<evidence type="ECO:0000256" key="1">
    <source>
        <dbReference type="ARBA" id="ARBA00023015"/>
    </source>
</evidence>
<reference evidence="6 7" key="1">
    <citation type="submission" date="2018-11" db="EMBL/GenBank/DDBJ databases">
        <title>Draft genome sequence of Gordonia sp. RS15-1S isolated from rice stems.</title>
        <authorList>
            <person name="Muangham S."/>
        </authorList>
    </citation>
    <scope>NUCLEOTIDE SEQUENCE [LARGE SCALE GENOMIC DNA]</scope>
    <source>
        <strain evidence="6 7">RS15-1S</strain>
    </source>
</reference>
<gene>
    <name evidence="6" type="ORF">EF294_14890</name>
</gene>
<dbReference type="GO" id="GO:0000976">
    <property type="term" value="F:transcription cis-regulatory region binding"/>
    <property type="evidence" value="ECO:0007669"/>
    <property type="project" value="TreeGrafter"/>
</dbReference>
<comment type="caution">
    <text evidence="6">The sequence shown here is derived from an EMBL/GenBank/DDBJ whole genome shotgun (WGS) entry which is preliminary data.</text>
</comment>
<dbReference type="EMBL" id="RKMH01000011">
    <property type="protein sequence ID" value="RPA58476.1"/>
    <property type="molecule type" value="Genomic_DNA"/>
</dbReference>
<dbReference type="PROSITE" id="PS50977">
    <property type="entry name" value="HTH_TETR_2"/>
    <property type="match status" value="1"/>
</dbReference>
<dbReference type="InterPro" id="IPR001647">
    <property type="entry name" value="HTH_TetR"/>
</dbReference>